<evidence type="ECO:0000256" key="8">
    <source>
        <dbReference type="ARBA" id="ARBA00022989"/>
    </source>
</evidence>
<evidence type="ECO:0000256" key="10">
    <source>
        <dbReference type="ARBA" id="ARBA00023136"/>
    </source>
</evidence>
<feature type="transmembrane region" description="Helical" evidence="15">
    <location>
        <begin position="360"/>
        <end position="380"/>
    </location>
</feature>
<keyword evidence="5" id="KW-0677">Repeat</keyword>
<keyword evidence="8 15" id="KW-1133">Transmembrane helix</keyword>
<evidence type="ECO:0000313" key="16">
    <source>
        <dbReference type="EMBL" id="QPG76648.1"/>
    </source>
</evidence>
<dbReference type="GeneID" id="62197440"/>
<feature type="repeat" description="Solcar" evidence="14">
    <location>
        <begin position="357"/>
        <end position="443"/>
    </location>
</feature>
<evidence type="ECO:0000256" key="5">
    <source>
        <dbReference type="ARBA" id="ARBA00022737"/>
    </source>
</evidence>
<dbReference type="AlphaFoldDB" id="A0A875S6S5"/>
<dbReference type="Pfam" id="PF00153">
    <property type="entry name" value="Mito_carr"/>
    <property type="match status" value="3"/>
</dbReference>
<keyword evidence="7" id="KW-0106">Calcium</keyword>
<protein>
    <recommendedName>
        <fullName evidence="12">Mitochondrial aspartate-glutamate transporter AGC1</fullName>
    </recommendedName>
    <alternativeName>
        <fullName evidence="13">Aspartate-glutamate carrier 1</fullName>
    </alternativeName>
</protein>
<dbReference type="GO" id="GO:0005743">
    <property type="term" value="C:mitochondrial inner membrane"/>
    <property type="evidence" value="ECO:0007669"/>
    <property type="project" value="UniProtKB-SubCell"/>
</dbReference>
<comment type="similarity">
    <text evidence="2">Belongs to the mitochondrial carrier (TC 2.A.29) family.</text>
</comment>
<keyword evidence="10 14" id="KW-0472">Membrane</keyword>
<dbReference type="InterPro" id="IPR018108">
    <property type="entry name" value="MCP_transmembrane"/>
</dbReference>
<evidence type="ECO:0000256" key="15">
    <source>
        <dbReference type="SAM" id="Phobius"/>
    </source>
</evidence>
<dbReference type="PANTHER" id="PTHR45678">
    <property type="entry name" value="MITOCHONDRIAL 2-OXODICARBOXYLATE CARRIER 1-RELATED"/>
    <property type="match status" value="1"/>
</dbReference>
<name>A0A875S6S5_EENNA</name>
<dbReference type="InterPro" id="IPR051028">
    <property type="entry name" value="Mito_Solute_Carrier"/>
</dbReference>
<gene>
    <name evidence="16" type="ORF">FOA43_004040</name>
</gene>
<keyword evidence="6" id="KW-0999">Mitochondrion inner membrane</keyword>
<accession>A0A875S6S5</accession>
<evidence type="ECO:0000256" key="2">
    <source>
        <dbReference type="ARBA" id="ARBA00006375"/>
    </source>
</evidence>
<dbReference type="KEGG" id="bnn:FOA43_004040"/>
<evidence type="ECO:0000256" key="12">
    <source>
        <dbReference type="ARBA" id="ARBA00073787"/>
    </source>
</evidence>
<dbReference type="Gene3D" id="1.50.40.10">
    <property type="entry name" value="Mitochondrial carrier domain"/>
    <property type="match status" value="1"/>
</dbReference>
<organism evidence="16 17">
    <name type="scientific">Eeniella nana</name>
    <name type="common">Yeast</name>
    <name type="synonym">Brettanomyces nanus</name>
    <dbReference type="NCBI Taxonomy" id="13502"/>
    <lineage>
        <taxon>Eukaryota</taxon>
        <taxon>Fungi</taxon>
        <taxon>Dikarya</taxon>
        <taxon>Ascomycota</taxon>
        <taxon>Saccharomycotina</taxon>
        <taxon>Pichiomycetes</taxon>
        <taxon>Pichiales</taxon>
        <taxon>Pichiaceae</taxon>
        <taxon>Brettanomyces</taxon>
    </lineage>
</organism>
<keyword evidence="9" id="KW-0496">Mitochondrion</keyword>
<dbReference type="InterPro" id="IPR023395">
    <property type="entry name" value="MCP_dom_sf"/>
</dbReference>
<dbReference type="Proteomes" id="UP000662931">
    <property type="component" value="Chromosome 4"/>
</dbReference>
<evidence type="ECO:0000256" key="11">
    <source>
        <dbReference type="ARBA" id="ARBA00059916"/>
    </source>
</evidence>
<proteinExistence type="inferred from homology"/>
<dbReference type="EMBL" id="CP064815">
    <property type="protein sequence ID" value="QPG76648.1"/>
    <property type="molecule type" value="Genomic_DNA"/>
</dbReference>
<dbReference type="PRINTS" id="PR00926">
    <property type="entry name" value="MITOCARRIER"/>
</dbReference>
<feature type="repeat" description="Solcar" evidence="14">
    <location>
        <begin position="560"/>
        <end position="648"/>
    </location>
</feature>
<dbReference type="FunFam" id="1.50.40.10:FF:000004">
    <property type="entry name" value="Calcium-binding mitochondrial carrier protein Aralar1"/>
    <property type="match status" value="1"/>
</dbReference>
<comment type="subcellular location">
    <subcellularLocation>
        <location evidence="1">Mitochondrion inner membrane</location>
        <topology evidence="1">Multi-pass membrane protein</topology>
    </subcellularLocation>
</comment>
<keyword evidence="3" id="KW-0813">Transport</keyword>
<evidence type="ECO:0000256" key="9">
    <source>
        <dbReference type="ARBA" id="ARBA00023128"/>
    </source>
</evidence>
<dbReference type="GO" id="GO:0043490">
    <property type="term" value="P:malate-aspartate shuttle"/>
    <property type="evidence" value="ECO:0007669"/>
    <property type="project" value="TreeGrafter"/>
</dbReference>
<keyword evidence="4 14" id="KW-0812">Transmembrane</keyword>
<dbReference type="InterPro" id="IPR002067">
    <property type="entry name" value="MCP"/>
</dbReference>
<dbReference type="RefSeq" id="XP_038780213.1">
    <property type="nucleotide sequence ID" value="XM_038924285.1"/>
</dbReference>
<evidence type="ECO:0000256" key="6">
    <source>
        <dbReference type="ARBA" id="ARBA00022792"/>
    </source>
</evidence>
<evidence type="ECO:0000256" key="4">
    <source>
        <dbReference type="ARBA" id="ARBA00022692"/>
    </source>
</evidence>
<evidence type="ECO:0000256" key="14">
    <source>
        <dbReference type="PROSITE-ProRule" id="PRU00282"/>
    </source>
</evidence>
<comment type="function">
    <text evidence="11">Calcium-dependent mitochondrial aspartate and glutamate carrier. Transport of glutamate in mitochondria is required for mitochondrial transamination reactions and ornithine synthesis. Plays also a role in malate-aspartate NADH shuttle, which is critical for growth on acetate and fatty acids.</text>
</comment>
<evidence type="ECO:0000256" key="1">
    <source>
        <dbReference type="ARBA" id="ARBA00004448"/>
    </source>
</evidence>
<reference evidence="16" key="1">
    <citation type="submission" date="2020-10" db="EMBL/GenBank/DDBJ databases">
        <authorList>
            <person name="Roach M.J.R."/>
        </authorList>
    </citation>
    <scope>NUCLEOTIDE SEQUENCE</scope>
    <source>
        <strain evidence="16">CBS 1945</strain>
    </source>
</reference>
<keyword evidence="17" id="KW-1185">Reference proteome</keyword>
<dbReference type="GO" id="GO:0015183">
    <property type="term" value="F:L-aspartate transmembrane transporter activity"/>
    <property type="evidence" value="ECO:0007669"/>
    <property type="project" value="TreeGrafter"/>
</dbReference>
<dbReference type="SUPFAM" id="SSF103506">
    <property type="entry name" value="Mitochondrial carrier"/>
    <property type="match status" value="1"/>
</dbReference>
<dbReference type="PROSITE" id="PS50920">
    <property type="entry name" value="SOLCAR"/>
    <property type="match status" value="3"/>
</dbReference>
<dbReference type="OrthoDB" id="2161at2759"/>
<dbReference type="PANTHER" id="PTHR45678:SF9">
    <property type="entry name" value="CALCIUM-BINDING MITOCHONDRIAL CARRIER PROTEIN ARALAR1"/>
    <property type="match status" value="1"/>
</dbReference>
<dbReference type="GO" id="GO:0005313">
    <property type="term" value="F:L-glutamate transmembrane transporter activity"/>
    <property type="evidence" value="ECO:0007669"/>
    <property type="project" value="TreeGrafter"/>
</dbReference>
<evidence type="ECO:0000256" key="13">
    <source>
        <dbReference type="ARBA" id="ARBA00082232"/>
    </source>
</evidence>
<evidence type="ECO:0000256" key="7">
    <source>
        <dbReference type="ARBA" id="ARBA00022837"/>
    </source>
</evidence>
<sequence length="674" mass="75943">MTIPLLDPHNTSLVFQKYARQYADISPDQRTLKYDDFDIFYRTAVNQAHHLKIPNSDGARMVEIGILAGIDSSELVYAVADEQAKGYLTEEDFRKVSLRVFNILRATNKDPVVVMFELLKEVAARTEGRAVQPEKVYNTDSIDSKTFLRLLQRLNKLSAEDPSDLSDYAAAKTYIASRKLKALSEKDFRELLDELPEVKLRRIFENDGDDSSSLPTSSLPKFAQIVYHGRVPQTALRQLESIATDSFGIKLDYEAAQSMLRLLKDLPSLNRLISAEIFHESPTQVTQKDFFRYANANSANPVPLDEVRLYFKWNAVLLREQEQISAIRSADLMAILTDNMVSSTESSDASFSLYPFFSSVYSFLLGSIAGAIGATVVYPIDMLKTRMQNQRGKGIYKSYVDCFRTLIRHEGVRGLYSGLLPQLVGVAPEKAIKLTVNDAVRRMGRRNSPHGEITMPWEILAGSCAGACQVIFTNPLEITKIRLQVQGEQISQATKCGEVKLVKSAVDIVRELGLRGLYKGAPACLMRDVPFSAIYFPTYANLKKYLFHWDPADPQMRSNLQAWELLTAGALAGVPAAYFTTPFDVVKTRIQVETPRGDKAYEGIRNAFSRIFREEGCKAFFKGGLARVCRSAPQFGFTLATYELFQKTVPLERFYPDPSANEFCRQRKLRRLSE</sequence>
<evidence type="ECO:0000256" key="3">
    <source>
        <dbReference type="ARBA" id="ARBA00022448"/>
    </source>
</evidence>
<evidence type="ECO:0000313" key="17">
    <source>
        <dbReference type="Proteomes" id="UP000662931"/>
    </source>
</evidence>
<feature type="repeat" description="Solcar" evidence="14">
    <location>
        <begin position="453"/>
        <end position="545"/>
    </location>
</feature>